<reference evidence="1 2" key="1">
    <citation type="submission" date="2016-10" db="EMBL/GenBank/DDBJ databases">
        <authorList>
            <person name="Varghese N."/>
            <person name="Submissions S."/>
        </authorList>
    </citation>
    <scope>NUCLEOTIDE SEQUENCE [LARGE SCALE GENOMIC DNA]</scope>
    <source>
        <strain evidence="1 2">22B</strain>
    </source>
</reference>
<evidence type="ECO:0000313" key="2">
    <source>
        <dbReference type="Proteomes" id="UP000243374"/>
    </source>
</evidence>
<gene>
    <name evidence="1" type="ORF">SAMN04487865_1001150</name>
</gene>
<dbReference type="EMBL" id="FOSF01000001">
    <property type="protein sequence ID" value="SFJ74969.1"/>
    <property type="molecule type" value="Genomic_DNA"/>
</dbReference>
<dbReference type="AlphaFoldDB" id="A0A662Z9S8"/>
<proteinExistence type="predicted"/>
<protein>
    <submittedName>
        <fullName evidence="1">Uncharacterized protein</fullName>
    </submittedName>
</protein>
<dbReference type="RefSeq" id="WP_074838041.1">
    <property type="nucleotide sequence ID" value="NZ_CP047056.1"/>
</dbReference>
<organism evidence="1 2">
    <name type="scientific">Succinivibrio dextrinosolvens</name>
    <dbReference type="NCBI Taxonomy" id="83771"/>
    <lineage>
        <taxon>Bacteria</taxon>
        <taxon>Pseudomonadati</taxon>
        <taxon>Pseudomonadota</taxon>
        <taxon>Gammaproteobacteria</taxon>
        <taxon>Aeromonadales</taxon>
        <taxon>Succinivibrionaceae</taxon>
        <taxon>Succinivibrio</taxon>
    </lineage>
</organism>
<keyword evidence="2" id="KW-1185">Reference proteome</keyword>
<sequence>MKIQTLSDKRTYSVRLTTLFNVEELCTGVKGPELCSNILPKLKKINEHGEICVFDDQYGYLAVRMDNHRFIVNEYAEFEDSLNSSLQAYESNLFKFNSTVELKYA</sequence>
<dbReference type="Proteomes" id="UP000243374">
    <property type="component" value="Unassembled WGS sequence"/>
</dbReference>
<evidence type="ECO:0000313" key="1">
    <source>
        <dbReference type="EMBL" id="SFJ74969.1"/>
    </source>
</evidence>
<name>A0A662Z9S8_9GAMM</name>
<accession>A0A662Z9S8</accession>